<reference evidence="7" key="1">
    <citation type="submission" date="2023-07" db="EMBL/GenBank/DDBJ databases">
        <title>30 novel species of actinomycetes from the DSMZ collection.</title>
        <authorList>
            <person name="Nouioui I."/>
        </authorList>
    </citation>
    <scope>NUCLEOTIDE SEQUENCE [LARGE SCALE GENOMIC DNA]</scope>
    <source>
        <strain evidence="7">DSM 42041</strain>
    </source>
</reference>
<evidence type="ECO:0000256" key="3">
    <source>
        <dbReference type="ARBA" id="ARBA00022840"/>
    </source>
</evidence>
<organism evidence="6 7">
    <name type="scientific">Streptomyces hazeniae</name>
    <dbReference type="NCBI Taxonomy" id="3075538"/>
    <lineage>
        <taxon>Bacteria</taxon>
        <taxon>Bacillati</taxon>
        <taxon>Actinomycetota</taxon>
        <taxon>Actinomycetes</taxon>
        <taxon>Kitasatosporales</taxon>
        <taxon>Streptomycetaceae</taxon>
        <taxon>Streptomyces</taxon>
    </lineage>
</organism>
<dbReference type="PANTHER" id="PTHR43585:SF2">
    <property type="entry name" value="ATP-GRASP ENZYME FSQD"/>
    <property type="match status" value="1"/>
</dbReference>
<dbReference type="Gene3D" id="3.40.50.20">
    <property type="match status" value="1"/>
</dbReference>
<dbReference type="PANTHER" id="PTHR43585">
    <property type="entry name" value="FUMIPYRROLE BIOSYNTHESIS PROTEIN C"/>
    <property type="match status" value="1"/>
</dbReference>
<protein>
    <recommendedName>
        <fullName evidence="5">ATP-grasp domain-containing protein</fullName>
    </recommendedName>
</protein>
<dbReference type="Gene3D" id="3.30.470.20">
    <property type="entry name" value="ATP-grasp fold, B domain"/>
    <property type="match status" value="1"/>
</dbReference>
<evidence type="ECO:0000313" key="7">
    <source>
        <dbReference type="Proteomes" id="UP001183414"/>
    </source>
</evidence>
<dbReference type="PROSITE" id="PS50975">
    <property type="entry name" value="ATP_GRASP"/>
    <property type="match status" value="1"/>
</dbReference>
<keyword evidence="1" id="KW-0436">Ligase</keyword>
<dbReference type="SUPFAM" id="SSF56059">
    <property type="entry name" value="Glutathione synthetase ATP-binding domain-like"/>
    <property type="match status" value="1"/>
</dbReference>
<evidence type="ECO:0000256" key="1">
    <source>
        <dbReference type="ARBA" id="ARBA00022598"/>
    </source>
</evidence>
<dbReference type="InterPro" id="IPR052032">
    <property type="entry name" value="ATP-dep_AA_Ligase"/>
</dbReference>
<dbReference type="EMBL" id="JAVREQ010000031">
    <property type="protein sequence ID" value="MDT0382165.1"/>
    <property type="molecule type" value="Genomic_DNA"/>
</dbReference>
<keyword evidence="2 4" id="KW-0547">Nucleotide-binding</keyword>
<dbReference type="Proteomes" id="UP001183414">
    <property type="component" value="Unassembled WGS sequence"/>
</dbReference>
<sequence>MIGGWTDCIQKAIDCGFDLTYFGPTETGYWLDADVLAQCEHVQEAPVGQPALCLALARRLHEERPYTGVVSFSEFGIETSAVIADALGIKGLAPWPTSITRDKVWTRKALEGAHDLAVPWCKVTSAIDLEDFYREHGPDVIVKPITGAGSASVHHLRAPEDVKKLINSDSWGETCPCLAERRIDSDAVYSVETVTFGGRHYVIAFSLEQTVGRGSSVTSYIMVPPPPPFDDETGEKLARCAMRFLDTIGLDWGIAHTEVMIDTDGSVYPIESQTRIGGARIYQMAERTTGFKQIDTMLTSLVSDQVEAPHLPEPVSVCMMFRLLAPAGEVKAVADPGVLENLDGVFAAQINIRPGQTLTPVVDNLDYLQHGAVWFEASDHGAAQAVVQEVCTNYWVEYSDGKRWHPTF</sequence>
<dbReference type="RefSeq" id="WP_311675774.1">
    <property type="nucleotide sequence ID" value="NZ_JAVREQ010000031.1"/>
</dbReference>
<name>A0ABU2NZQ8_9ACTN</name>
<comment type="caution">
    <text evidence="6">The sequence shown here is derived from an EMBL/GenBank/DDBJ whole genome shotgun (WGS) entry which is preliminary data.</text>
</comment>
<keyword evidence="3 4" id="KW-0067">ATP-binding</keyword>
<evidence type="ECO:0000256" key="4">
    <source>
        <dbReference type="PROSITE-ProRule" id="PRU00409"/>
    </source>
</evidence>
<proteinExistence type="predicted"/>
<evidence type="ECO:0000256" key="2">
    <source>
        <dbReference type="ARBA" id="ARBA00022741"/>
    </source>
</evidence>
<keyword evidence="7" id="KW-1185">Reference proteome</keyword>
<gene>
    <name evidence="6" type="ORF">RM572_25720</name>
</gene>
<dbReference type="InterPro" id="IPR011761">
    <property type="entry name" value="ATP-grasp"/>
</dbReference>
<evidence type="ECO:0000313" key="6">
    <source>
        <dbReference type="EMBL" id="MDT0382165.1"/>
    </source>
</evidence>
<feature type="domain" description="ATP-grasp" evidence="5">
    <location>
        <begin position="107"/>
        <end position="302"/>
    </location>
</feature>
<evidence type="ECO:0000259" key="5">
    <source>
        <dbReference type="PROSITE" id="PS50975"/>
    </source>
</evidence>
<accession>A0ABU2NZQ8</accession>